<organism evidence="4 5">
    <name type="scientific">Inconstantimicrobium porci</name>
    <dbReference type="NCBI Taxonomy" id="2652291"/>
    <lineage>
        <taxon>Bacteria</taxon>
        <taxon>Bacillati</taxon>
        <taxon>Bacillota</taxon>
        <taxon>Clostridia</taxon>
        <taxon>Eubacteriales</taxon>
        <taxon>Clostridiaceae</taxon>
        <taxon>Inconstantimicrobium</taxon>
    </lineage>
</organism>
<dbReference type="PANTHER" id="PTHR21666:SF270">
    <property type="entry name" value="MUREIN HYDROLASE ACTIVATOR ENVC"/>
    <property type="match status" value="1"/>
</dbReference>
<feature type="region of interest" description="Disordered" evidence="1">
    <location>
        <begin position="56"/>
        <end position="86"/>
    </location>
</feature>
<feature type="signal peptide" evidence="2">
    <location>
        <begin position="1"/>
        <end position="31"/>
    </location>
</feature>
<feature type="domain" description="M23ase beta-sheet core" evidence="3">
    <location>
        <begin position="129"/>
        <end position="230"/>
    </location>
</feature>
<dbReference type="Proteomes" id="UP000460287">
    <property type="component" value="Unassembled WGS sequence"/>
</dbReference>
<evidence type="ECO:0000313" key="5">
    <source>
        <dbReference type="Proteomes" id="UP000460287"/>
    </source>
</evidence>
<evidence type="ECO:0000256" key="2">
    <source>
        <dbReference type="SAM" id="SignalP"/>
    </source>
</evidence>
<feature type="chain" id="PRO_5031223581" evidence="2">
    <location>
        <begin position="32"/>
        <end position="237"/>
    </location>
</feature>
<name>A0A7X2MXI0_9CLOT</name>
<dbReference type="Pfam" id="PF01551">
    <property type="entry name" value="Peptidase_M23"/>
    <property type="match status" value="1"/>
</dbReference>
<dbReference type="EMBL" id="VULX01000005">
    <property type="protein sequence ID" value="MSR90907.1"/>
    <property type="molecule type" value="Genomic_DNA"/>
</dbReference>
<dbReference type="SUPFAM" id="SSF51261">
    <property type="entry name" value="Duplicated hybrid motif"/>
    <property type="match status" value="1"/>
</dbReference>
<dbReference type="InterPro" id="IPR050570">
    <property type="entry name" value="Cell_wall_metabolism_enzyme"/>
</dbReference>
<dbReference type="CDD" id="cd12797">
    <property type="entry name" value="M23_peptidase"/>
    <property type="match status" value="1"/>
</dbReference>
<dbReference type="GO" id="GO:0004222">
    <property type="term" value="F:metalloendopeptidase activity"/>
    <property type="evidence" value="ECO:0007669"/>
    <property type="project" value="TreeGrafter"/>
</dbReference>
<evidence type="ECO:0000313" key="4">
    <source>
        <dbReference type="EMBL" id="MSR90907.1"/>
    </source>
</evidence>
<evidence type="ECO:0000256" key="1">
    <source>
        <dbReference type="SAM" id="MobiDB-lite"/>
    </source>
</evidence>
<dbReference type="RefSeq" id="WP_154530786.1">
    <property type="nucleotide sequence ID" value="NZ_JAQXTV010000190.1"/>
</dbReference>
<keyword evidence="2" id="KW-0732">Signal</keyword>
<sequence length="237" mass="25765">MNVLKKVFSFLKKEAFYVVLLLCLCAVAITAAYTAKKHAASNKSSQKQIAQNEYKVNENSSTNEMPNADLVKNEAKKQESSKKAEAKTSQVSNVAAVKFVKPIANGTISREYKETPFKIETLDAFCTMKGISVKAAKGTSVLAAADGKVTDVGESDDNLIGCYVEVTHSNGMKTVYSNLDKNVKVKKNDVVKQGQQLGVTGDTAVSLKKDKIAHDLGFQVLNAKNEQVNPTKYVSFK</sequence>
<dbReference type="AlphaFoldDB" id="A0A7X2MXI0"/>
<feature type="compositionally biased region" description="Basic and acidic residues" evidence="1">
    <location>
        <begin position="71"/>
        <end position="86"/>
    </location>
</feature>
<proteinExistence type="predicted"/>
<dbReference type="InterPro" id="IPR016047">
    <property type="entry name" value="M23ase_b-sheet_dom"/>
</dbReference>
<dbReference type="InterPro" id="IPR011055">
    <property type="entry name" value="Dup_hybrid_motif"/>
</dbReference>
<evidence type="ECO:0000259" key="3">
    <source>
        <dbReference type="Pfam" id="PF01551"/>
    </source>
</evidence>
<accession>A0A7X2MXI0</accession>
<reference evidence="4 5" key="1">
    <citation type="submission" date="2019-08" db="EMBL/GenBank/DDBJ databases">
        <title>In-depth cultivation of the pig gut microbiome towards novel bacterial diversity and tailored functional studies.</title>
        <authorList>
            <person name="Wylensek D."/>
            <person name="Hitch T.C.A."/>
            <person name="Clavel T."/>
        </authorList>
    </citation>
    <scope>NUCLEOTIDE SEQUENCE [LARGE SCALE GENOMIC DNA]</scope>
    <source>
        <strain evidence="4 5">WCA-383-APC-5B</strain>
    </source>
</reference>
<dbReference type="Gene3D" id="2.70.70.10">
    <property type="entry name" value="Glucose Permease (Domain IIA)"/>
    <property type="match status" value="1"/>
</dbReference>
<keyword evidence="5" id="KW-1185">Reference proteome</keyword>
<dbReference type="PANTHER" id="PTHR21666">
    <property type="entry name" value="PEPTIDASE-RELATED"/>
    <property type="match status" value="1"/>
</dbReference>
<gene>
    <name evidence="4" type="ORF">FYJ33_05670</name>
</gene>
<comment type="caution">
    <text evidence="4">The sequence shown here is derived from an EMBL/GenBank/DDBJ whole genome shotgun (WGS) entry which is preliminary data.</text>
</comment>
<protein>
    <submittedName>
        <fullName evidence="4">M23 family metallopeptidase</fullName>
    </submittedName>
</protein>